<organism evidence="2 3">
    <name type="scientific">Bifidobacterium adolescentis</name>
    <dbReference type="NCBI Taxonomy" id="1680"/>
    <lineage>
        <taxon>Bacteria</taxon>
        <taxon>Bacillati</taxon>
        <taxon>Actinomycetota</taxon>
        <taxon>Actinomycetes</taxon>
        <taxon>Bifidobacteriales</taxon>
        <taxon>Bifidobacteriaceae</taxon>
        <taxon>Bifidobacterium</taxon>
    </lineage>
</organism>
<feature type="transmembrane region" description="Helical" evidence="1">
    <location>
        <begin position="26"/>
        <end position="45"/>
    </location>
</feature>
<comment type="caution">
    <text evidence="2">The sequence shown here is derived from an EMBL/GenBank/DDBJ whole genome shotgun (WGS) entry which is preliminary data.</text>
</comment>
<feature type="transmembrane region" description="Helical" evidence="1">
    <location>
        <begin position="51"/>
        <end position="69"/>
    </location>
</feature>
<reference evidence="2 3" key="1">
    <citation type="journal article" date="2016" name="Sci. Rep.">
        <title>Evaluation of genetic diversity among strains of the human gut commensal Bifidobacterium adolescentis.</title>
        <authorList>
            <person name="Duranti S."/>
            <person name="Milani C."/>
            <person name="Lugli G.A."/>
            <person name="Mancabelli L."/>
            <person name="Turroni F."/>
            <person name="Ferrario C."/>
            <person name="Mangifesta M."/>
            <person name="Viappiani A."/>
            <person name="Sanchez B."/>
            <person name="Margolles A."/>
            <person name="van Sinderen D."/>
            <person name="Ventura M."/>
        </authorList>
    </citation>
    <scope>NUCLEOTIDE SEQUENCE [LARGE SCALE GENOMIC DNA]</scope>
    <source>
        <strain evidence="2 3">487B</strain>
    </source>
</reference>
<name>A0A1X2Z0C7_BIFAD</name>
<evidence type="ECO:0000313" key="2">
    <source>
        <dbReference type="EMBL" id="OSG87852.1"/>
    </source>
</evidence>
<keyword evidence="1" id="KW-0812">Transmembrane</keyword>
<sequence length="83" mass="9351">MTDNDFRIEDRKEREAKRPNYPLRRVKFLLAVVGFVASVTLMLTWHGGSLAGALVVEGVYLATALWLTVKFAPKYDGKDDNHA</sequence>
<evidence type="ECO:0000256" key="1">
    <source>
        <dbReference type="SAM" id="Phobius"/>
    </source>
</evidence>
<proteinExistence type="predicted"/>
<gene>
    <name evidence="2" type="ORF">B0487_0770</name>
</gene>
<accession>A0A1X2Z0C7</accession>
<keyword evidence="1" id="KW-0472">Membrane</keyword>
<protein>
    <submittedName>
        <fullName evidence="2">Uncharacterized protein</fullName>
    </submittedName>
</protein>
<dbReference type="RefSeq" id="WP_085392959.1">
    <property type="nucleotide sequence ID" value="NZ_LNKD01000001.1"/>
</dbReference>
<dbReference type="Proteomes" id="UP000193377">
    <property type="component" value="Unassembled WGS sequence"/>
</dbReference>
<dbReference type="AlphaFoldDB" id="A0A1X2Z0C7"/>
<dbReference type="EMBL" id="LNKD01000001">
    <property type="protein sequence ID" value="OSG87852.1"/>
    <property type="molecule type" value="Genomic_DNA"/>
</dbReference>
<keyword evidence="1" id="KW-1133">Transmembrane helix</keyword>
<evidence type="ECO:0000313" key="3">
    <source>
        <dbReference type="Proteomes" id="UP000193377"/>
    </source>
</evidence>